<dbReference type="GO" id="GO:0005524">
    <property type="term" value="F:ATP binding"/>
    <property type="evidence" value="ECO:0007669"/>
    <property type="project" value="InterPro"/>
</dbReference>
<dbReference type="SUPFAM" id="SSF52540">
    <property type="entry name" value="P-loop containing nucleoside triphosphate hydrolases"/>
    <property type="match status" value="1"/>
</dbReference>
<name>A0AA46X6A3_9FIRM</name>
<dbReference type="Proteomes" id="UP001164244">
    <property type="component" value="Chromosome"/>
</dbReference>
<dbReference type="KEGG" id="vrg:OKW85_03570"/>
<dbReference type="InterPro" id="IPR000212">
    <property type="entry name" value="DNA_helicase_UvrD/REP"/>
</dbReference>
<organism evidence="1 2">
    <name type="scientific">Veillonella rogosae</name>
    <dbReference type="NCBI Taxonomy" id="423477"/>
    <lineage>
        <taxon>Bacteria</taxon>
        <taxon>Bacillati</taxon>
        <taxon>Bacillota</taxon>
        <taxon>Negativicutes</taxon>
        <taxon>Veillonellales</taxon>
        <taxon>Veillonellaceae</taxon>
        <taxon>Veillonella</taxon>
    </lineage>
</organism>
<gene>
    <name evidence="1" type="ORF">OKW85_03570</name>
</gene>
<dbReference type="RefSeq" id="WP_265138809.1">
    <property type="nucleotide sequence ID" value="NZ_CP110418.1"/>
</dbReference>
<proteinExistence type="predicted"/>
<dbReference type="EMBL" id="CP110418">
    <property type="protein sequence ID" value="UZG51686.1"/>
    <property type="molecule type" value="Genomic_DNA"/>
</dbReference>
<evidence type="ECO:0000313" key="2">
    <source>
        <dbReference type="Proteomes" id="UP001164244"/>
    </source>
</evidence>
<dbReference type="GO" id="GO:0003677">
    <property type="term" value="F:DNA binding"/>
    <property type="evidence" value="ECO:0007669"/>
    <property type="project" value="InterPro"/>
</dbReference>
<accession>A0AA46X6A3</accession>
<protein>
    <submittedName>
        <fullName evidence="1">AAA family ATPase</fullName>
    </submittedName>
</protein>
<dbReference type="Pfam" id="PF13245">
    <property type="entry name" value="AAA_19"/>
    <property type="match status" value="1"/>
</dbReference>
<dbReference type="Gene3D" id="3.40.50.300">
    <property type="entry name" value="P-loop containing nucleotide triphosphate hydrolases"/>
    <property type="match status" value="1"/>
</dbReference>
<dbReference type="InterPro" id="IPR027417">
    <property type="entry name" value="P-loop_NTPase"/>
</dbReference>
<dbReference type="PANTHER" id="PTHR11070">
    <property type="entry name" value="UVRD / RECB / PCRA DNA HELICASE FAMILY MEMBER"/>
    <property type="match status" value="1"/>
</dbReference>
<dbReference type="AlphaFoldDB" id="A0AA46X6A3"/>
<reference evidence="1" key="1">
    <citation type="submission" date="2022-11" db="EMBL/GenBank/DDBJ databases">
        <title>Complete genome sequence of Veillonella rogosae KCOM 3468 isolated from human Subgingival dental plaque of Chronic peridontitis Lesion.</title>
        <authorList>
            <person name="Park S.-N."/>
            <person name="Lim Y.K."/>
            <person name="Kook J.-K."/>
        </authorList>
    </citation>
    <scope>NUCLEOTIDE SEQUENCE</scope>
    <source>
        <strain evidence="1">KCOM 3468</strain>
    </source>
</reference>
<sequence length="360" mass="41704">MDKRVILASAGSGKTYYITHSVAPTKRAYIISFTNRNVDNILRELNNHYSNKIPSNIIVSTFDTFVFHQLIKPYSNILDFVDKEILGVDVITKPQIDGRRGDYKPVSDPAHYMNINQQLYVNRMSKLFMKQSESIKTTILRRLEKYCDCIYFDEFQDYNGFDFKVLHYIIENASLNVIAVGDIFQSLVTPIRNDGNGSNKPFSCINNVNDLRLYFSEHIEIDTNTLNNSRRITLRVSEFIQEHLSINIGSNSELQGNIIWVDDIAQIDLLMRNKSIPKLVWNRKSVINPMETHINWSYSKGDTYKESCIILTNETSDLSKWNQLSPSIRNKLYVALTRAKGDVYLITKDCFHNWKESLEN</sequence>
<dbReference type="GO" id="GO:0003678">
    <property type="term" value="F:DNA helicase activity"/>
    <property type="evidence" value="ECO:0007669"/>
    <property type="project" value="InterPro"/>
</dbReference>
<evidence type="ECO:0000313" key="1">
    <source>
        <dbReference type="EMBL" id="UZG51686.1"/>
    </source>
</evidence>